<proteinExistence type="predicted"/>
<keyword evidence="1" id="KW-0812">Transmembrane</keyword>
<comment type="caution">
    <text evidence="2">The sequence shown here is derived from an EMBL/GenBank/DDBJ whole genome shotgun (WGS) entry which is preliminary data.</text>
</comment>
<sequence>MGSVLGELLPLAVGVAISPIPIIGVILMLLGRHARATSVGFALGWLVGVVAATTIFVFVGGALGDEDSPSSGWITPALGIILLLYGIRTWRGRHAASAQPKWMSAIDEMHAPAAAGLGVVLAAVNPKNLVLCASAGVTIGSASLDAGSVVALVVIFTSLAATTVVVPVVAYQIAAERLRDPLDRLKDWLQANNSAVMATLILVIGTALIGKGIAGLG</sequence>
<organism evidence="2 3">
    <name type="scientific">Gordonia mangrovi</name>
    <dbReference type="NCBI Taxonomy" id="2665643"/>
    <lineage>
        <taxon>Bacteria</taxon>
        <taxon>Bacillati</taxon>
        <taxon>Actinomycetota</taxon>
        <taxon>Actinomycetes</taxon>
        <taxon>Mycobacteriales</taxon>
        <taxon>Gordoniaceae</taxon>
        <taxon>Gordonia</taxon>
    </lineage>
</organism>
<feature type="transmembrane region" description="Helical" evidence="1">
    <location>
        <begin position="70"/>
        <end position="87"/>
    </location>
</feature>
<feature type="transmembrane region" description="Helical" evidence="1">
    <location>
        <begin position="194"/>
        <end position="214"/>
    </location>
</feature>
<dbReference type="Proteomes" id="UP000475545">
    <property type="component" value="Unassembled WGS sequence"/>
</dbReference>
<dbReference type="AlphaFoldDB" id="A0A6L7GYA2"/>
<dbReference type="InterPro" id="IPR021315">
    <property type="entry name" value="Gap/Sap"/>
</dbReference>
<name>A0A6L7GYA2_9ACTN</name>
<keyword evidence="3" id="KW-1185">Reference proteome</keyword>
<dbReference type="Pfam" id="PF11139">
    <property type="entry name" value="SfLAP"/>
    <property type="match status" value="1"/>
</dbReference>
<evidence type="ECO:0000313" key="2">
    <source>
        <dbReference type="EMBL" id="MXP23655.1"/>
    </source>
</evidence>
<accession>A0A6L7GYA2</accession>
<protein>
    <submittedName>
        <fullName evidence="2">GAP family protein</fullName>
    </submittedName>
</protein>
<feature type="transmembrane region" description="Helical" evidence="1">
    <location>
        <begin position="149"/>
        <end position="174"/>
    </location>
</feature>
<dbReference type="RefSeq" id="WP_160903849.1">
    <property type="nucleotide sequence ID" value="NZ_CP102850.1"/>
</dbReference>
<feature type="transmembrane region" description="Helical" evidence="1">
    <location>
        <begin position="12"/>
        <end position="30"/>
    </location>
</feature>
<keyword evidence="1" id="KW-1133">Transmembrane helix</keyword>
<gene>
    <name evidence="2" type="ORF">GIY30_20150</name>
</gene>
<evidence type="ECO:0000256" key="1">
    <source>
        <dbReference type="SAM" id="Phobius"/>
    </source>
</evidence>
<keyword evidence="1" id="KW-0472">Membrane</keyword>
<feature type="transmembrane region" description="Helical" evidence="1">
    <location>
        <begin position="42"/>
        <end position="64"/>
    </location>
</feature>
<evidence type="ECO:0000313" key="3">
    <source>
        <dbReference type="Proteomes" id="UP000475545"/>
    </source>
</evidence>
<reference evidence="2 3" key="1">
    <citation type="submission" date="2019-11" db="EMBL/GenBank/DDBJ databases">
        <title>Gordonia sp. nov., a novel actinobacterium isolated from mangrove soil in Hainan.</title>
        <authorList>
            <person name="Huang X."/>
            <person name="Xie Y."/>
            <person name="Chu X."/>
            <person name="Xiao K."/>
        </authorList>
    </citation>
    <scope>NUCLEOTIDE SEQUENCE [LARGE SCALE GENOMIC DNA]</scope>
    <source>
        <strain evidence="2 3">HNM0687</strain>
    </source>
</reference>
<dbReference type="EMBL" id="WMBR01000006">
    <property type="protein sequence ID" value="MXP23655.1"/>
    <property type="molecule type" value="Genomic_DNA"/>
</dbReference>